<reference evidence="2 3" key="1">
    <citation type="submission" date="2019-02" db="EMBL/GenBank/DDBJ databases">
        <title>Deep-cultivation of Planctomycetes and their phenomic and genomic characterization uncovers novel biology.</title>
        <authorList>
            <person name="Wiegand S."/>
            <person name="Jogler M."/>
            <person name="Boedeker C."/>
            <person name="Pinto D."/>
            <person name="Vollmers J."/>
            <person name="Rivas-Marin E."/>
            <person name="Kohn T."/>
            <person name="Peeters S.H."/>
            <person name="Heuer A."/>
            <person name="Rast P."/>
            <person name="Oberbeckmann S."/>
            <person name="Bunk B."/>
            <person name="Jeske O."/>
            <person name="Meyerdierks A."/>
            <person name="Storesund J.E."/>
            <person name="Kallscheuer N."/>
            <person name="Luecker S."/>
            <person name="Lage O.M."/>
            <person name="Pohl T."/>
            <person name="Merkel B.J."/>
            <person name="Hornburger P."/>
            <person name="Mueller R.-W."/>
            <person name="Bruemmer F."/>
            <person name="Labrenz M."/>
            <person name="Spormann A.M."/>
            <person name="Op Den Camp H."/>
            <person name="Overmann J."/>
            <person name="Amann R."/>
            <person name="Jetten M.S.M."/>
            <person name="Mascher T."/>
            <person name="Medema M.H."/>
            <person name="Devos D.P."/>
            <person name="Kaster A.-K."/>
            <person name="Ovreas L."/>
            <person name="Rohde M."/>
            <person name="Galperin M.Y."/>
            <person name="Jogler C."/>
        </authorList>
    </citation>
    <scope>NUCLEOTIDE SEQUENCE [LARGE SCALE GENOMIC DNA]</scope>
    <source>
        <strain evidence="2 3">Enr8</strain>
    </source>
</reference>
<protein>
    <submittedName>
        <fullName evidence="2">Uncharacterized protein</fullName>
    </submittedName>
</protein>
<dbReference type="AlphaFoldDB" id="A0A5C5V5T8"/>
<dbReference type="EMBL" id="SJPF01000003">
    <property type="protein sequence ID" value="TWT33167.1"/>
    <property type="molecule type" value="Genomic_DNA"/>
</dbReference>
<name>A0A5C5V5T8_9BACT</name>
<feature type="compositionally biased region" description="Basic residues" evidence="1">
    <location>
        <begin position="1"/>
        <end position="11"/>
    </location>
</feature>
<feature type="compositionally biased region" description="Low complexity" evidence="1">
    <location>
        <begin position="30"/>
        <end position="41"/>
    </location>
</feature>
<dbReference type="Proteomes" id="UP000318878">
    <property type="component" value="Unassembled WGS sequence"/>
</dbReference>
<sequence>MRTKNLPHRSFGKQPQPDRHVPKFPNCQTPPASSSAPSGRSISGAVCRFVSCDGLDRWFAFFCWPTSIGTGPQCTFFLSPHPRRVRCADQEPAPTPVWQTTPTGPPRSKISELANSPHLHQPHRGDLTMARNVGSHSAMDWTDGLHFFLLADVDRTGPPRTFFSSPHPRRVRCADQEPAGSVIWRPLLMLVEQVRGPHSGPYDWTAPFHFFRSPAATYIA</sequence>
<evidence type="ECO:0000313" key="3">
    <source>
        <dbReference type="Proteomes" id="UP000318878"/>
    </source>
</evidence>
<organism evidence="2 3">
    <name type="scientific">Blastopirellula retiformator</name>
    <dbReference type="NCBI Taxonomy" id="2527970"/>
    <lineage>
        <taxon>Bacteria</taxon>
        <taxon>Pseudomonadati</taxon>
        <taxon>Planctomycetota</taxon>
        <taxon>Planctomycetia</taxon>
        <taxon>Pirellulales</taxon>
        <taxon>Pirellulaceae</taxon>
        <taxon>Blastopirellula</taxon>
    </lineage>
</organism>
<proteinExistence type="predicted"/>
<gene>
    <name evidence="2" type="ORF">Enr8_29920</name>
</gene>
<comment type="caution">
    <text evidence="2">The sequence shown here is derived from an EMBL/GenBank/DDBJ whole genome shotgun (WGS) entry which is preliminary data.</text>
</comment>
<feature type="region of interest" description="Disordered" evidence="1">
    <location>
        <begin position="1"/>
        <end position="41"/>
    </location>
</feature>
<evidence type="ECO:0000256" key="1">
    <source>
        <dbReference type="SAM" id="MobiDB-lite"/>
    </source>
</evidence>
<accession>A0A5C5V5T8</accession>
<keyword evidence="3" id="KW-1185">Reference proteome</keyword>
<evidence type="ECO:0000313" key="2">
    <source>
        <dbReference type="EMBL" id="TWT33167.1"/>
    </source>
</evidence>